<organism evidence="1 2">
    <name type="scientific">Trichonephila clavata</name>
    <name type="common">Joro spider</name>
    <name type="synonym">Nephila clavata</name>
    <dbReference type="NCBI Taxonomy" id="2740835"/>
    <lineage>
        <taxon>Eukaryota</taxon>
        <taxon>Metazoa</taxon>
        <taxon>Ecdysozoa</taxon>
        <taxon>Arthropoda</taxon>
        <taxon>Chelicerata</taxon>
        <taxon>Arachnida</taxon>
        <taxon>Araneae</taxon>
        <taxon>Araneomorphae</taxon>
        <taxon>Entelegynae</taxon>
        <taxon>Araneoidea</taxon>
        <taxon>Nephilidae</taxon>
        <taxon>Trichonephila</taxon>
    </lineage>
</organism>
<sequence length="87" mass="10384">MAFFEWLQGIMESLLPQESFRMNHRNRFFPNLRDIFRRTVYQENSLAISLRSQSVYYNLASNISIPLDEVPLKRELDVLLNEDESTE</sequence>
<proteinExistence type="predicted"/>
<keyword evidence="2" id="KW-1185">Reference proteome</keyword>
<evidence type="ECO:0000313" key="2">
    <source>
        <dbReference type="Proteomes" id="UP000887116"/>
    </source>
</evidence>
<protein>
    <submittedName>
        <fullName evidence="1">Uncharacterized protein</fullName>
    </submittedName>
</protein>
<dbReference type="AlphaFoldDB" id="A0A8X6JMG1"/>
<dbReference type="EMBL" id="BMAO01009511">
    <property type="protein sequence ID" value="GFR31343.1"/>
    <property type="molecule type" value="Genomic_DNA"/>
</dbReference>
<dbReference type="Proteomes" id="UP000887116">
    <property type="component" value="Unassembled WGS sequence"/>
</dbReference>
<reference evidence="1" key="1">
    <citation type="submission" date="2020-07" db="EMBL/GenBank/DDBJ databases">
        <title>Multicomponent nature underlies the extraordinary mechanical properties of spider dragline silk.</title>
        <authorList>
            <person name="Kono N."/>
            <person name="Nakamura H."/>
            <person name="Mori M."/>
            <person name="Yoshida Y."/>
            <person name="Ohtoshi R."/>
            <person name="Malay A.D."/>
            <person name="Moran D.A.P."/>
            <person name="Tomita M."/>
            <person name="Numata K."/>
            <person name="Arakawa K."/>
        </authorList>
    </citation>
    <scope>NUCLEOTIDE SEQUENCE</scope>
</reference>
<name>A0A8X6JMG1_TRICU</name>
<accession>A0A8X6JMG1</accession>
<comment type="caution">
    <text evidence="1">The sequence shown here is derived from an EMBL/GenBank/DDBJ whole genome shotgun (WGS) entry which is preliminary data.</text>
</comment>
<gene>
    <name evidence="1" type="ORF">TNCT_276041</name>
</gene>
<evidence type="ECO:0000313" key="1">
    <source>
        <dbReference type="EMBL" id="GFR31343.1"/>
    </source>
</evidence>